<accession>B5LJY2</accession>
<evidence type="ECO:0000313" key="2">
    <source>
        <dbReference type="EMBL" id="ACH62448.1"/>
    </source>
</evidence>
<feature type="region of interest" description="Disordered" evidence="1">
    <location>
        <begin position="1"/>
        <end position="29"/>
    </location>
</feature>
<dbReference type="RefSeq" id="YP_002224909.1">
    <property type="nucleotide sequence ID" value="NC_011272.1"/>
</dbReference>
<feature type="compositionally biased region" description="Basic and acidic residues" evidence="1">
    <location>
        <begin position="13"/>
        <end position="22"/>
    </location>
</feature>
<dbReference type="GeneID" id="6921027"/>
<organism evidence="2 3">
    <name type="scientific">Mycobacterium phage Rizal</name>
    <dbReference type="NCBI Taxonomy" id="546806"/>
    <lineage>
        <taxon>Viruses</taxon>
        <taxon>Duplodnaviria</taxon>
        <taxon>Heunggongvirae</taxon>
        <taxon>Uroviricota</taxon>
        <taxon>Caudoviricetes</taxon>
        <taxon>Ceeclamvirinae</taxon>
        <taxon>Bixzunavirus</taxon>
        <taxon>Bixzunavirus Bxz1</taxon>
    </lineage>
</organism>
<evidence type="ECO:0000313" key="3">
    <source>
        <dbReference type="Proteomes" id="UP000001850"/>
    </source>
</evidence>
<feature type="compositionally biased region" description="Basic residues" evidence="1">
    <location>
        <begin position="1"/>
        <end position="12"/>
    </location>
</feature>
<proteinExistence type="predicted"/>
<gene>
    <name evidence="2" type="primary">246</name>
    <name evidence="2" type="ORF">RIZAL_246</name>
</gene>
<protein>
    <submittedName>
        <fullName evidence="2">Uncharacterized protein</fullName>
    </submittedName>
</protein>
<dbReference type="EMBL" id="EU826467">
    <property type="protein sequence ID" value="ACH62448.1"/>
    <property type="molecule type" value="Genomic_DNA"/>
</dbReference>
<dbReference type="KEGG" id="vg:6921027"/>
<evidence type="ECO:0000256" key="1">
    <source>
        <dbReference type="SAM" id="MobiDB-lite"/>
    </source>
</evidence>
<sequence>MRRARHLHRRLREPRLHGRQDHANPVWKGHPVSDDSNVFAGAETVGQLFDAVWCAGLATAQANAEAEASWPEYARRARQIAVADAHKRYEEITKKPEEDTTINL</sequence>
<name>B5LJY2_9CAUD</name>
<reference evidence="2 3" key="1">
    <citation type="submission" date="2008-06" db="EMBL/GenBank/DDBJ databases">
        <authorList>
            <person name="Tantoco A.T."/>
            <person name="Peebles C.L."/>
            <person name="Paladin E.C."/>
            <person name="Jacobs-Sera D."/>
            <person name="Hendrix R.W."/>
            <person name="Hatfull G.F."/>
        </authorList>
    </citation>
    <scope>NUCLEOTIDE SEQUENCE [LARGE SCALE GENOMIC DNA]</scope>
</reference>
<dbReference type="Proteomes" id="UP000001850">
    <property type="component" value="Segment"/>
</dbReference>